<reference evidence="16" key="2">
    <citation type="submission" date="2023-05" db="EMBL/GenBank/DDBJ databases">
        <authorList>
            <person name="Fouks B."/>
        </authorList>
    </citation>
    <scope>NUCLEOTIDE SEQUENCE</scope>
    <source>
        <strain evidence="16">Stay&amp;Tobe</strain>
        <tissue evidence="16">Testes</tissue>
    </source>
</reference>
<reference evidence="16" key="1">
    <citation type="journal article" date="2023" name="IScience">
        <title>Live-bearing cockroach genome reveals convergent evolutionary mechanisms linked to viviparity in insects and beyond.</title>
        <authorList>
            <person name="Fouks B."/>
            <person name="Harrison M.C."/>
            <person name="Mikhailova A.A."/>
            <person name="Marchal E."/>
            <person name="English S."/>
            <person name="Carruthers M."/>
            <person name="Jennings E.C."/>
            <person name="Chiamaka E.L."/>
            <person name="Frigard R.A."/>
            <person name="Pippel M."/>
            <person name="Attardo G.M."/>
            <person name="Benoit J.B."/>
            <person name="Bornberg-Bauer E."/>
            <person name="Tobe S.S."/>
        </authorList>
    </citation>
    <scope>NUCLEOTIDE SEQUENCE</scope>
    <source>
        <strain evidence="16">Stay&amp;Tobe</strain>
    </source>
</reference>
<keyword evidence="11" id="KW-0408">Iron</keyword>
<evidence type="ECO:0000256" key="1">
    <source>
        <dbReference type="ARBA" id="ARBA00001961"/>
    </source>
</evidence>
<evidence type="ECO:0000256" key="14">
    <source>
        <dbReference type="SAM" id="Phobius"/>
    </source>
</evidence>
<dbReference type="GO" id="GO:0004656">
    <property type="term" value="F:procollagen-proline 4-dioxygenase activity"/>
    <property type="evidence" value="ECO:0007669"/>
    <property type="project" value="UniProtKB-EC"/>
</dbReference>
<evidence type="ECO:0000256" key="5">
    <source>
        <dbReference type="ARBA" id="ARBA00012269"/>
    </source>
</evidence>
<dbReference type="GO" id="GO:0031418">
    <property type="term" value="F:L-ascorbic acid binding"/>
    <property type="evidence" value="ECO:0007669"/>
    <property type="project" value="UniProtKB-KW"/>
</dbReference>
<evidence type="ECO:0000256" key="7">
    <source>
        <dbReference type="ARBA" id="ARBA00022824"/>
    </source>
</evidence>
<keyword evidence="8" id="KW-0847">Vitamin C</keyword>
<comment type="caution">
    <text evidence="16">The sequence shown here is derived from an EMBL/GenBank/DDBJ whole genome shotgun (WGS) entry which is preliminary data.</text>
</comment>
<feature type="non-terminal residue" evidence="16">
    <location>
        <position position="546"/>
    </location>
</feature>
<dbReference type="PANTHER" id="PTHR10869:SF244">
    <property type="entry name" value="PROLYL 4-HYDROXYLASE SUBUNIT ALPHA-2"/>
    <property type="match status" value="1"/>
</dbReference>
<dbReference type="FunFam" id="2.60.120.620:FF:000001">
    <property type="entry name" value="Prolyl 4-hydroxylase subunit alpha 2"/>
    <property type="match status" value="1"/>
</dbReference>
<dbReference type="SUPFAM" id="SSF48452">
    <property type="entry name" value="TPR-like"/>
    <property type="match status" value="1"/>
</dbReference>
<dbReference type="InterPro" id="IPR011990">
    <property type="entry name" value="TPR-like_helical_dom_sf"/>
</dbReference>
<dbReference type="InterPro" id="IPR006620">
    <property type="entry name" value="Pro_4_hyd_alph"/>
</dbReference>
<comment type="cofactor">
    <cofactor evidence="1">
        <name>L-ascorbate</name>
        <dbReference type="ChEBI" id="CHEBI:38290"/>
    </cofactor>
</comment>
<keyword evidence="7" id="KW-0256">Endoplasmic reticulum</keyword>
<dbReference type="Pfam" id="PF08336">
    <property type="entry name" value="P4Ha_N"/>
    <property type="match status" value="1"/>
</dbReference>
<dbReference type="EC" id="1.14.11.2" evidence="5"/>
<dbReference type="Gene3D" id="1.25.40.10">
    <property type="entry name" value="Tetratricopeptide repeat domain"/>
    <property type="match status" value="1"/>
</dbReference>
<name>A0AAD8A3U9_DIPPU</name>
<evidence type="ECO:0000256" key="2">
    <source>
        <dbReference type="ARBA" id="ARBA00002035"/>
    </source>
</evidence>
<keyword evidence="14" id="KW-0812">Transmembrane</keyword>
<dbReference type="Proteomes" id="UP001233999">
    <property type="component" value="Unassembled WGS sequence"/>
</dbReference>
<sequence>LGLYPALVAIMLRLVLVTGLVWMVFGVKGELYTCLADMEELLETEALLMRSLEDYISAQEVKLNILRRAAAEYAKEHEEASQDVQGYLSNPINAYLLVKRLTTDWKEVESQMVDDVGKVFVQNISRYRDVLKFPSDEDLNGAAVALTRLQDTYKLDTASVARGELNGVQYSTELSAGDCFELGRQSYNNGDYYHTVLWMTEALQRYEEEYNKTTDKSDILEYLAFSIYKQGNVHRALTLTNELLEIVPTHQRALGNKVFYLQDIEKASKEKRRGDDGTDAVQSDQVITVTEQVQPLAERDVYEMHCRLEHQMPASITAKLKCRYTDRGNPYLRLARVKEEEAYLDPLILIYHDVIYDSEIETIKKLSMPRFKRATVQNSKTGELETANYRISKSAWLKDEFHPHVAAVNQRVEDITGLTISTAEELQVVNYGIGGHYEPHFDFARKEEGHAFKSLGTGNRIATVLFYMSDVAQGGATVFPLINVALRPEKGAAAFWYNLHPNGEGDMDTRHAACPVLTGSKWVSNKWLHENGQEFRRQCGLTFDAD</sequence>
<feature type="domain" description="Fe2OG dioxygenase" evidence="15">
    <location>
        <begin position="422"/>
        <end position="530"/>
    </location>
</feature>
<proteinExistence type="inferred from homology"/>
<dbReference type="InterPro" id="IPR044862">
    <property type="entry name" value="Pro_4_hyd_alph_FE2OG_OXY"/>
</dbReference>
<dbReference type="Gene3D" id="2.60.120.620">
    <property type="entry name" value="q2cbj1_9rhob like domain"/>
    <property type="match status" value="1"/>
</dbReference>
<keyword evidence="6" id="KW-0479">Metal-binding</keyword>
<evidence type="ECO:0000256" key="12">
    <source>
        <dbReference type="ARBA" id="ARBA00023180"/>
    </source>
</evidence>
<evidence type="ECO:0000256" key="4">
    <source>
        <dbReference type="ARBA" id="ARBA00006511"/>
    </source>
</evidence>
<dbReference type="Gene3D" id="6.10.140.1460">
    <property type="match status" value="1"/>
</dbReference>
<dbReference type="GO" id="GO:0005788">
    <property type="term" value="C:endoplasmic reticulum lumen"/>
    <property type="evidence" value="ECO:0007669"/>
    <property type="project" value="UniProtKB-SubCell"/>
</dbReference>
<evidence type="ECO:0000313" key="16">
    <source>
        <dbReference type="EMBL" id="KAJ9592145.1"/>
    </source>
</evidence>
<dbReference type="EMBL" id="JASPKZ010003844">
    <property type="protein sequence ID" value="KAJ9592145.1"/>
    <property type="molecule type" value="Genomic_DNA"/>
</dbReference>
<comment type="subcellular location">
    <subcellularLocation>
        <location evidence="3">Endoplasmic reticulum lumen</location>
    </subcellularLocation>
</comment>
<comment type="similarity">
    <text evidence="4">Belongs to the P4HA family.</text>
</comment>
<evidence type="ECO:0000259" key="15">
    <source>
        <dbReference type="PROSITE" id="PS51471"/>
    </source>
</evidence>
<evidence type="ECO:0000256" key="3">
    <source>
        <dbReference type="ARBA" id="ARBA00004319"/>
    </source>
</evidence>
<evidence type="ECO:0000256" key="11">
    <source>
        <dbReference type="ARBA" id="ARBA00023004"/>
    </source>
</evidence>
<evidence type="ECO:0000256" key="9">
    <source>
        <dbReference type="ARBA" id="ARBA00022964"/>
    </source>
</evidence>
<evidence type="ECO:0000256" key="6">
    <source>
        <dbReference type="ARBA" id="ARBA00022723"/>
    </source>
</evidence>
<evidence type="ECO:0000313" key="17">
    <source>
        <dbReference type="Proteomes" id="UP001233999"/>
    </source>
</evidence>
<evidence type="ECO:0000256" key="13">
    <source>
        <dbReference type="SAM" id="Coils"/>
    </source>
</evidence>
<evidence type="ECO:0000256" key="8">
    <source>
        <dbReference type="ARBA" id="ARBA00022896"/>
    </source>
</evidence>
<keyword evidence="17" id="KW-1185">Reference proteome</keyword>
<keyword evidence="14" id="KW-1133">Transmembrane helix</keyword>
<dbReference type="Pfam" id="PF13640">
    <property type="entry name" value="2OG-FeII_Oxy_3"/>
    <property type="match status" value="1"/>
</dbReference>
<feature type="coiled-coil region" evidence="13">
    <location>
        <begin position="56"/>
        <end position="83"/>
    </location>
</feature>
<keyword evidence="13" id="KW-0175">Coiled coil</keyword>
<protein>
    <recommendedName>
        <fullName evidence="5">procollagen-proline 4-dioxygenase</fullName>
        <ecNumber evidence="5">1.14.11.2</ecNumber>
    </recommendedName>
</protein>
<dbReference type="FunFam" id="1.25.40.10:FF:000006">
    <property type="entry name" value="Prolyl 4-hydroxylase subunit alpha 2"/>
    <property type="match status" value="1"/>
</dbReference>
<evidence type="ECO:0000256" key="10">
    <source>
        <dbReference type="ARBA" id="ARBA00023002"/>
    </source>
</evidence>
<comment type="function">
    <text evidence="2">Catalyzes the post-translational formation of 4-hydroxyproline in -Xaa-Pro-Gly- sequences in collagens and other proteins.</text>
</comment>
<accession>A0AAD8A3U9</accession>
<dbReference type="PANTHER" id="PTHR10869">
    <property type="entry name" value="PROLYL 4-HYDROXYLASE ALPHA SUBUNIT"/>
    <property type="match status" value="1"/>
</dbReference>
<keyword evidence="10" id="KW-0560">Oxidoreductase</keyword>
<dbReference type="InterPro" id="IPR005123">
    <property type="entry name" value="Oxoglu/Fe-dep_dioxygenase_dom"/>
</dbReference>
<keyword evidence="14" id="KW-0472">Membrane</keyword>
<organism evidence="16 17">
    <name type="scientific">Diploptera punctata</name>
    <name type="common">Pacific beetle cockroach</name>
    <dbReference type="NCBI Taxonomy" id="6984"/>
    <lineage>
        <taxon>Eukaryota</taxon>
        <taxon>Metazoa</taxon>
        <taxon>Ecdysozoa</taxon>
        <taxon>Arthropoda</taxon>
        <taxon>Hexapoda</taxon>
        <taxon>Insecta</taxon>
        <taxon>Pterygota</taxon>
        <taxon>Neoptera</taxon>
        <taxon>Polyneoptera</taxon>
        <taxon>Dictyoptera</taxon>
        <taxon>Blattodea</taxon>
        <taxon>Blaberoidea</taxon>
        <taxon>Blaberidae</taxon>
        <taxon>Diplopterinae</taxon>
        <taxon>Diploptera</taxon>
    </lineage>
</organism>
<dbReference type="AlphaFoldDB" id="A0AAD8A3U9"/>
<feature type="transmembrane region" description="Helical" evidence="14">
    <location>
        <begin position="6"/>
        <end position="25"/>
    </location>
</feature>
<dbReference type="PROSITE" id="PS51471">
    <property type="entry name" value="FE2OG_OXY"/>
    <property type="match status" value="1"/>
</dbReference>
<keyword evidence="12" id="KW-0325">Glycoprotein</keyword>
<dbReference type="SMART" id="SM00702">
    <property type="entry name" value="P4Hc"/>
    <property type="match status" value="1"/>
</dbReference>
<dbReference type="InterPro" id="IPR045054">
    <property type="entry name" value="P4HA-like"/>
</dbReference>
<gene>
    <name evidence="16" type="ORF">L9F63_001261</name>
</gene>
<keyword evidence="9" id="KW-0223">Dioxygenase</keyword>
<dbReference type="Pfam" id="PF23558">
    <property type="entry name" value="TPR_P4H"/>
    <property type="match status" value="1"/>
</dbReference>
<dbReference type="GO" id="GO:0005506">
    <property type="term" value="F:iron ion binding"/>
    <property type="evidence" value="ECO:0007669"/>
    <property type="project" value="InterPro"/>
</dbReference>
<dbReference type="InterPro" id="IPR013547">
    <property type="entry name" value="P4H_N"/>
</dbReference>
<dbReference type="InterPro" id="IPR059068">
    <property type="entry name" value="TPR_P4H"/>
</dbReference>